<evidence type="ECO:0000256" key="5">
    <source>
        <dbReference type="ARBA" id="ARBA00025633"/>
    </source>
</evidence>
<evidence type="ECO:0000256" key="1">
    <source>
        <dbReference type="ARBA" id="ARBA00001962"/>
    </source>
</evidence>
<dbReference type="GO" id="GO:0009055">
    <property type="term" value="F:electron transfer activity"/>
    <property type="evidence" value="ECO:0007669"/>
    <property type="project" value="InterPro"/>
</dbReference>
<organism evidence="7 8">
    <name type="scientific">Elliptochloris bilobata</name>
    <dbReference type="NCBI Taxonomy" id="381761"/>
    <lineage>
        <taxon>Eukaryota</taxon>
        <taxon>Viridiplantae</taxon>
        <taxon>Chlorophyta</taxon>
        <taxon>core chlorophytes</taxon>
        <taxon>Trebouxiophyceae</taxon>
        <taxon>Trebouxiophyceae incertae sedis</taxon>
        <taxon>Elliptochloris clade</taxon>
        <taxon>Elliptochloris</taxon>
    </lineage>
</organism>
<dbReference type="InterPro" id="IPR029039">
    <property type="entry name" value="Flavoprotein-like_sf"/>
</dbReference>
<feature type="domain" description="Flavodoxin-like" evidence="6">
    <location>
        <begin position="314"/>
        <end position="453"/>
    </location>
</feature>
<dbReference type="PANTHER" id="PTHR32145">
    <property type="entry name" value="DIFLAVIN FLAVOPROTEIN A 2-RELATED"/>
    <property type="match status" value="1"/>
</dbReference>
<dbReference type="AlphaFoldDB" id="A0AAW1R0Z4"/>
<proteinExistence type="inferred from homology"/>
<dbReference type="EMBL" id="JALJOU010000057">
    <property type="protein sequence ID" value="KAK9827610.1"/>
    <property type="molecule type" value="Genomic_DNA"/>
</dbReference>
<evidence type="ECO:0000313" key="8">
    <source>
        <dbReference type="Proteomes" id="UP001445335"/>
    </source>
</evidence>
<keyword evidence="4" id="KW-0249">Electron transport</keyword>
<dbReference type="SUPFAM" id="SSF50475">
    <property type="entry name" value="FMN-binding split barrel"/>
    <property type="match status" value="1"/>
</dbReference>
<dbReference type="InterPro" id="IPR036866">
    <property type="entry name" value="RibonucZ/Hydroxyglut_hydro"/>
</dbReference>
<dbReference type="PROSITE" id="PS00201">
    <property type="entry name" value="FLAVODOXIN"/>
    <property type="match status" value="1"/>
</dbReference>
<protein>
    <recommendedName>
        <fullName evidence="6">Flavodoxin-like domain-containing protein</fullName>
    </recommendedName>
</protein>
<comment type="caution">
    <text evidence="7">The sequence shown here is derived from an EMBL/GenBank/DDBJ whole genome shotgun (WGS) entry which is preliminary data.</text>
</comment>
<dbReference type="InterPro" id="IPR008254">
    <property type="entry name" value="Flavodoxin/NO_synth"/>
</dbReference>
<dbReference type="InterPro" id="IPR001226">
    <property type="entry name" value="Flavodoxin_CS"/>
</dbReference>
<dbReference type="SMART" id="SM00903">
    <property type="entry name" value="Flavin_Reduct"/>
    <property type="match status" value="1"/>
</dbReference>
<evidence type="ECO:0000313" key="7">
    <source>
        <dbReference type="EMBL" id="KAK9827610.1"/>
    </source>
</evidence>
<dbReference type="SUPFAM" id="SSF56281">
    <property type="entry name" value="Metallo-hydrolase/oxidoreductase"/>
    <property type="match status" value="1"/>
</dbReference>
<name>A0AAW1R0Z4_9CHLO</name>
<evidence type="ECO:0000256" key="4">
    <source>
        <dbReference type="ARBA" id="ARBA00022982"/>
    </source>
</evidence>
<comment type="cofactor">
    <cofactor evidence="1">
        <name>Fe cation</name>
        <dbReference type="ChEBI" id="CHEBI:24875"/>
    </cofactor>
</comment>
<keyword evidence="3" id="KW-0813">Transport</keyword>
<comment type="function">
    <text evidence="5">Mediates electron transfer from NADH to oxygen, reducing it to water. This modular protein has 3 redox cofactors, in other organisms the same activity requires 2 or 3 proteins.</text>
</comment>
<gene>
    <name evidence="7" type="ORF">WJX81_005946</name>
</gene>
<comment type="similarity">
    <text evidence="2">In the C-terminal section; belongs to the flavodoxin reductase family.</text>
</comment>
<dbReference type="Gene3D" id="3.60.15.10">
    <property type="entry name" value="Ribonuclease Z/Hydroxyacylglutathione hydrolase-like"/>
    <property type="match status" value="1"/>
</dbReference>
<dbReference type="Pfam" id="PF00258">
    <property type="entry name" value="Flavodoxin_1"/>
    <property type="match status" value="1"/>
</dbReference>
<dbReference type="InterPro" id="IPR012349">
    <property type="entry name" value="Split_barrel_FMN-bd"/>
</dbReference>
<dbReference type="Pfam" id="PF01613">
    <property type="entry name" value="Flavin_Reduct"/>
    <property type="match status" value="1"/>
</dbReference>
<accession>A0AAW1R0Z4</accession>
<evidence type="ECO:0000256" key="2">
    <source>
        <dbReference type="ARBA" id="ARBA00006098"/>
    </source>
</evidence>
<dbReference type="PROSITE" id="PS50902">
    <property type="entry name" value="FLAVODOXIN_LIKE"/>
    <property type="match status" value="1"/>
</dbReference>
<reference evidence="7 8" key="1">
    <citation type="journal article" date="2024" name="Nat. Commun.">
        <title>Phylogenomics reveals the evolutionary origins of lichenization in chlorophyte algae.</title>
        <authorList>
            <person name="Puginier C."/>
            <person name="Libourel C."/>
            <person name="Otte J."/>
            <person name="Skaloud P."/>
            <person name="Haon M."/>
            <person name="Grisel S."/>
            <person name="Petersen M."/>
            <person name="Berrin J.G."/>
            <person name="Delaux P.M."/>
            <person name="Dal Grande F."/>
            <person name="Keller J."/>
        </authorList>
    </citation>
    <scope>NUCLEOTIDE SEQUENCE [LARGE SCALE GENOMIC DNA]</scope>
    <source>
        <strain evidence="7 8">SAG 245.80</strain>
    </source>
</reference>
<dbReference type="Gene3D" id="3.40.50.360">
    <property type="match status" value="1"/>
</dbReference>
<dbReference type="GO" id="GO:0010181">
    <property type="term" value="F:FMN binding"/>
    <property type="evidence" value="ECO:0007669"/>
    <property type="project" value="InterPro"/>
</dbReference>
<keyword evidence="8" id="KW-1185">Reference proteome</keyword>
<evidence type="ECO:0000256" key="3">
    <source>
        <dbReference type="ARBA" id="ARBA00022448"/>
    </source>
</evidence>
<dbReference type="Proteomes" id="UP001445335">
    <property type="component" value="Unassembled WGS sequence"/>
</dbReference>
<dbReference type="InterPro" id="IPR001279">
    <property type="entry name" value="Metallo-B-lactamas"/>
</dbReference>
<dbReference type="InterPro" id="IPR002563">
    <property type="entry name" value="Flavin_Rdtase-like_dom"/>
</dbReference>
<dbReference type="PANTHER" id="PTHR32145:SF31">
    <property type="entry name" value="FLAVIN REDUCTASE-LIKE FMN-BINDING PROTEIN"/>
    <property type="match status" value="1"/>
</dbReference>
<sequence length="634" mass="67209">MLRGVCNNRFKFAIEYGNKRGTTENTYVIKDGKDSILIDVPDETFADDFVRTLESVVALKDLRTVVITHLTPKRMASFKALLERRARTLFGAGPLDIHLSNPALQLLRSSLGSDEEGAKLLSKATLHAARSADGVAVGRNGRLRLLPLPTPRWPDLLVVHSAEDRLLFTSKLFAAHISPAAAGAEPGDAGDDAGWGVYGPEWRFYFDCMLAPVARQAAVALERLDVMAAPRLRSSNPLSALAAVLRVTQAALEASQASAFGAQSIGAGGPSAGLVATALCPMHGPVVQRSLSELLRQYREWTQEQIAAAERGVVAVLYASAYGNTAALAQAISRGVTKAGVGVETLNLEVATLDEVADTMARSAGFVVGSPTLGGHMPTQVQTALGAVLRNGAAREQPCGVFGSFGWSGEAVDEMEGRLKDAGFTFAFAPVRVKFKPSARGMQVAEESGTDLAQAVRRRLRVKEKQASSGGSTSTRASATEQAVGRLVGAMCAVTARDGDAQSAMLASWISQASFDPPGFTVAVKRDRAAEALLLTGAKFVVNILAEGAEKAVVKQLLRPFKPGEDRFAGMDVQESEESGCAILPGIAAYLEAEVVSRLEAGDHWIVYAKVNAGRIMEEGALSAVHHRKVGTTY</sequence>
<dbReference type="Gene3D" id="2.30.110.10">
    <property type="entry name" value="Electron Transport, Fmn-binding Protein, Chain A"/>
    <property type="match status" value="1"/>
</dbReference>
<dbReference type="SMART" id="SM00849">
    <property type="entry name" value="Lactamase_B"/>
    <property type="match status" value="1"/>
</dbReference>
<dbReference type="SUPFAM" id="SSF52218">
    <property type="entry name" value="Flavoproteins"/>
    <property type="match status" value="1"/>
</dbReference>
<dbReference type="InterPro" id="IPR051285">
    <property type="entry name" value="NADH_oxidoreductase_modular"/>
</dbReference>
<evidence type="ECO:0000259" key="6">
    <source>
        <dbReference type="PROSITE" id="PS50902"/>
    </source>
</evidence>